<dbReference type="OrthoDB" id="9798098at2"/>
<dbReference type="GO" id="GO:0046872">
    <property type="term" value="F:metal ion binding"/>
    <property type="evidence" value="ECO:0007669"/>
    <property type="project" value="UniProtKB-KW"/>
</dbReference>
<dbReference type="Gene3D" id="3.40.50.1780">
    <property type="match status" value="2"/>
</dbReference>
<evidence type="ECO:0000259" key="4">
    <source>
        <dbReference type="PROSITE" id="PS51379"/>
    </source>
</evidence>
<dbReference type="Pfam" id="PF12837">
    <property type="entry name" value="Fer4_6"/>
    <property type="match status" value="1"/>
</dbReference>
<evidence type="ECO:0000256" key="3">
    <source>
        <dbReference type="ARBA" id="ARBA00023014"/>
    </source>
</evidence>
<evidence type="ECO:0000313" key="6">
    <source>
        <dbReference type="Proteomes" id="UP000070394"/>
    </source>
</evidence>
<dbReference type="Pfam" id="PF25160">
    <property type="entry name" value="LdpA_Fe-S-bd"/>
    <property type="match status" value="1"/>
</dbReference>
<keyword evidence="1" id="KW-0479">Metal-binding</keyword>
<keyword evidence="3" id="KW-0411">Iron-sulfur</keyword>
<dbReference type="InterPro" id="IPR050340">
    <property type="entry name" value="Cytosolic_Fe-S_CAF"/>
</dbReference>
<dbReference type="RefSeq" id="WP_060931708.1">
    <property type="nucleotide sequence ID" value="NZ_KQ959840.1"/>
</dbReference>
<dbReference type="PANTHER" id="PTHR11615">
    <property type="entry name" value="NITRATE, FORMATE, IRON DEHYDROGENASE"/>
    <property type="match status" value="1"/>
</dbReference>
<dbReference type="AlphaFoldDB" id="A0A133ZJ88"/>
<evidence type="ECO:0000256" key="2">
    <source>
        <dbReference type="ARBA" id="ARBA00023004"/>
    </source>
</evidence>
<proteinExistence type="predicted"/>
<dbReference type="PROSITE" id="PS51379">
    <property type="entry name" value="4FE4S_FER_2"/>
    <property type="match status" value="3"/>
</dbReference>
<reference evidence="6" key="1">
    <citation type="submission" date="2016-01" db="EMBL/GenBank/DDBJ databases">
        <authorList>
            <person name="Mitreva M."/>
            <person name="Pepin K.H."/>
            <person name="Mihindukulasuriya K.A."/>
            <person name="Fulton R."/>
            <person name="Fronick C."/>
            <person name="O'Laughlin M."/>
            <person name="Miner T."/>
            <person name="Herter B."/>
            <person name="Rosa B.A."/>
            <person name="Cordes M."/>
            <person name="Tomlinson C."/>
            <person name="Wollam A."/>
            <person name="Palsikar V.B."/>
            <person name="Mardis E.R."/>
            <person name="Wilson R.K."/>
        </authorList>
    </citation>
    <scope>NUCLEOTIDE SEQUENCE [LARGE SCALE GENOMIC DNA]</scope>
    <source>
        <strain evidence="6">DNF00896</strain>
    </source>
</reference>
<dbReference type="SUPFAM" id="SSF53920">
    <property type="entry name" value="Fe-only hydrogenase"/>
    <property type="match status" value="1"/>
</dbReference>
<dbReference type="InterPro" id="IPR017896">
    <property type="entry name" value="4Fe4S_Fe-S-bd"/>
</dbReference>
<dbReference type="Pfam" id="PF02906">
    <property type="entry name" value="Fe_hyd_lg_C"/>
    <property type="match status" value="1"/>
</dbReference>
<dbReference type="SUPFAM" id="SSF54862">
    <property type="entry name" value="4Fe-4S ferredoxins"/>
    <property type="match status" value="1"/>
</dbReference>
<name>A0A133ZJ88_9FIRM</name>
<organism evidence="5 6">
    <name type="scientific">Lachnoanaerobaculum saburreum</name>
    <dbReference type="NCBI Taxonomy" id="467210"/>
    <lineage>
        <taxon>Bacteria</taxon>
        <taxon>Bacillati</taxon>
        <taxon>Bacillota</taxon>
        <taxon>Clostridia</taxon>
        <taxon>Lachnospirales</taxon>
        <taxon>Lachnospiraceae</taxon>
        <taxon>Lachnoanaerobaculum</taxon>
    </lineage>
</organism>
<dbReference type="InterPro" id="IPR017900">
    <property type="entry name" value="4Fe4S_Fe_S_CS"/>
</dbReference>
<accession>A0A133ZJ88</accession>
<dbReference type="PATRIC" id="fig|467210.3.peg.2034"/>
<dbReference type="EMBL" id="LSDA01000111">
    <property type="protein sequence ID" value="KXB55516.1"/>
    <property type="molecule type" value="Genomic_DNA"/>
</dbReference>
<dbReference type="STRING" id="467210.HMPREF1866_02056"/>
<sequence length="507" mass="54978">MRGVETRIQEIRHRIFREVARMAYHTEWPVDKRIEELPYKIIPGEVGNFRNNVFLERAIVGERLRLAMGLPYRSAANHAPLSEGIELADKAETYYTPPLINIIKFACHGCVEKRVYVTNGCQGCLAHPCAEVCPTGAVSIDKESGFSSINQEKCIKCGRCANVCAYNAIIIQTRPCAASCGMDAISSDENGKADIDYDKCVSCGQCLVNCPFGAISDKSQIFQTIRAIQSGERVYAAIAPAFVGQFGPKVTPGKLRAAMKALGFADVFEVAIGADLCATQEAEDFLAEVPEKLPFMGTSCCPSWALMAKKVFPDQANCISMALTPMTLTARLIKKHHPDGKVVFIGPCSAKKLEAMWTEVRSEVDFVLTFEEMAGIFDAKHIDIENLEEDPNGVNDASTAGRNFAVAGGVAKAVVGVIKKQYPDKEVNVMNAEGLVDCRKMVMMAKAGKYPGYLLEGMACPGGCVAGPGTMQNIKKSQGAVNQYASKASHIVASETESVKELDKLVE</sequence>
<evidence type="ECO:0000313" key="5">
    <source>
        <dbReference type="EMBL" id="KXB55516.1"/>
    </source>
</evidence>
<dbReference type="InterPro" id="IPR009016">
    <property type="entry name" value="Fe_hydrogenase"/>
</dbReference>
<dbReference type="NCBIfam" id="TIGR04105">
    <property type="entry name" value="FeFe_hydrog_B1"/>
    <property type="match status" value="1"/>
</dbReference>
<dbReference type="CDD" id="cd10549">
    <property type="entry name" value="MtMvhB_like"/>
    <property type="match status" value="1"/>
</dbReference>
<keyword evidence="6" id="KW-1185">Reference proteome</keyword>
<dbReference type="InterPro" id="IPR004108">
    <property type="entry name" value="Fe_hydrogenase_lsu_C"/>
</dbReference>
<evidence type="ECO:0000256" key="1">
    <source>
        <dbReference type="ARBA" id="ARBA00022723"/>
    </source>
</evidence>
<protein>
    <submittedName>
        <fullName evidence="5">4Fe-4S binding domain protein</fullName>
    </submittedName>
</protein>
<feature type="domain" description="4Fe-4S ferredoxin-type" evidence="4">
    <location>
        <begin position="191"/>
        <end position="220"/>
    </location>
</feature>
<gene>
    <name evidence="5" type="ORF">HMPREF1866_02056</name>
</gene>
<comment type="caution">
    <text evidence="5">The sequence shown here is derived from an EMBL/GenBank/DDBJ whole genome shotgun (WGS) entry which is preliminary data.</text>
</comment>
<dbReference type="Gene3D" id="3.40.950.10">
    <property type="entry name" value="Fe-only Hydrogenase (Larger Subunit), Chain L, domain 3"/>
    <property type="match status" value="2"/>
</dbReference>
<dbReference type="InterPro" id="IPR057431">
    <property type="entry name" value="LdpA_Fe-S-bd"/>
</dbReference>
<feature type="domain" description="4Fe-4S ferredoxin-type" evidence="4">
    <location>
        <begin position="112"/>
        <end position="143"/>
    </location>
</feature>
<dbReference type="GO" id="GO:0051536">
    <property type="term" value="F:iron-sulfur cluster binding"/>
    <property type="evidence" value="ECO:0007669"/>
    <property type="project" value="UniProtKB-KW"/>
</dbReference>
<keyword evidence="2" id="KW-0408">Iron</keyword>
<feature type="domain" description="4Fe-4S ferredoxin-type" evidence="4">
    <location>
        <begin position="145"/>
        <end position="174"/>
    </location>
</feature>
<dbReference type="PROSITE" id="PS00198">
    <property type="entry name" value="4FE4S_FER_1"/>
    <property type="match status" value="1"/>
</dbReference>
<dbReference type="Gene3D" id="3.30.70.20">
    <property type="match status" value="2"/>
</dbReference>
<dbReference type="InterPro" id="IPR027631">
    <property type="entry name" value="Mono_FeFe_hydrog"/>
</dbReference>
<dbReference type="Proteomes" id="UP000070394">
    <property type="component" value="Unassembled WGS sequence"/>
</dbReference>